<comment type="caution">
    <text evidence="2">The sequence shown here is derived from an EMBL/GenBank/DDBJ whole genome shotgun (WGS) entry which is preliminary data.</text>
</comment>
<organism evidence="2 3">
    <name type="scientific">Imshaugia aleurites</name>
    <dbReference type="NCBI Taxonomy" id="172621"/>
    <lineage>
        <taxon>Eukaryota</taxon>
        <taxon>Fungi</taxon>
        <taxon>Dikarya</taxon>
        <taxon>Ascomycota</taxon>
        <taxon>Pezizomycotina</taxon>
        <taxon>Lecanoromycetes</taxon>
        <taxon>OSLEUM clade</taxon>
        <taxon>Lecanoromycetidae</taxon>
        <taxon>Lecanorales</taxon>
        <taxon>Lecanorineae</taxon>
        <taxon>Parmeliaceae</taxon>
        <taxon>Imshaugia</taxon>
    </lineage>
</organism>
<dbReference type="EMBL" id="CAJPDT010000002">
    <property type="protein sequence ID" value="CAF9906311.1"/>
    <property type="molecule type" value="Genomic_DNA"/>
</dbReference>
<dbReference type="Proteomes" id="UP000664534">
    <property type="component" value="Unassembled WGS sequence"/>
</dbReference>
<sequence length="220" mass="23688">MEARKPKYSLFPAPPLSKPISSIPDPSPAPQESLTSNPEDPTKHQEHSPPPPADPLPSKSQDLPISPELPHPNHEAAPPSQEQPPPEPDSPMSPSEMMASSFSTSSESSQKPSPLSSTSPLPQPQKCPRRAFVRHGLGGAGNYHKRSDSTTNSEYDGFLSSLLGTFNSKKRKTRQYPEGESTGCSQYSSQALPLGAAEVLKRKMLGQASGRKRSPSSERS</sequence>
<feature type="compositionally biased region" description="Pro residues" evidence="1">
    <location>
        <begin position="81"/>
        <end position="91"/>
    </location>
</feature>
<dbReference type="AlphaFoldDB" id="A0A8H3EFP2"/>
<evidence type="ECO:0000313" key="2">
    <source>
        <dbReference type="EMBL" id="CAF9906311.1"/>
    </source>
</evidence>
<reference evidence="2" key="1">
    <citation type="submission" date="2021-03" db="EMBL/GenBank/DDBJ databases">
        <authorList>
            <person name="Tagirdzhanova G."/>
        </authorList>
    </citation>
    <scope>NUCLEOTIDE SEQUENCE</scope>
</reference>
<accession>A0A8H3EFP2</accession>
<evidence type="ECO:0000313" key="3">
    <source>
        <dbReference type="Proteomes" id="UP000664534"/>
    </source>
</evidence>
<dbReference type="OrthoDB" id="5424462at2759"/>
<protein>
    <submittedName>
        <fullName evidence="2">Uncharacterized protein</fullName>
    </submittedName>
</protein>
<feature type="compositionally biased region" description="Low complexity" evidence="1">
    <location>
        <begin position="92"/>
        <end position="120"/>
    </location>
</feature>
<gene>
    <name evidence="2" type="ORF">IMSHALPRED_004166</name>
</gene>
<feature type="region of interest" description="Disordered" evidence="1">
    <location>
        <begin position="1"/>
        <end position="190"/>
    </location>
</feature>
<proteinExistence type="predicted"/>
<evidence type="ECO:0000256" key="1">
    <source>
        <dbReference type="SAM" id="MobiDB-lite"/>
    </source>
</evidence>
<keyword evidence="3" id="KW-1185">Reference proteome</keyword>
<name>A0A8H3EFP2_9LECA</name>